<feature type="domain" description="Peptidase M10 serralysin C-terminal" evidence="5">
    <location>
        <begin position="282"/>
        <end position="396"/>
    </location>
</feature>
<evidence type="ECO:0000259" key="5">
    <source>
        <dbReference type="Pfam" id="PF08548"/>
    </source>
</evidence>
<evidence type="ECO:0000256" key="2">
    <source>
        <dbReference type="ARBA" id="ARBA00004613"/>
    </source>
</evidence>
<dbReference type="Gene3D" id="2.150.10.10">
    <property type="entry name" value="Serralysin-like metalloprotease, C-terminal"/>
    <property type="match status" value="2"/>
</dbReference>
<gene>
    <name evidence="6" type="ORF">POM99_03545</name>
</gene>
<comment type="caution">
    <text evidence="6">The sequence shown here is derived from an EMBL/GenBank/DDBJ whole genome shotgun (WGS) entry which is preliminary data.</text>
</comment>
<keyword evidence="4" id="KW-0677">Repeat</keyword>
<dbReference type="PRINTS" id="PR00313">
    <property type="entry name" value="CABNDNGRPT"/>
</dbReference>
<reference evidence="6 7" key="1">
    <citation type="submission" date="2023-03" db="EMBL/GenBank/DDBJ databases">
        <title>Novosphingobium cyanobacteriorum sp. nov., isolated from a eutrophic reservoir during the Microcystis bloom period.</title>
        <authorList>
            <person name="Kang M."/>
            <person name="Le V."/>
            <person name="Ko S.-R."/>
            <person name="Lee S.-A."/>
            <person name="Ahn C.-Y."/>
        </authorList>
    </citation>
    <scope>NUCLEOTIDE SEQUENCE [LARGE SCALE GENOMIC DNA]</scope>
    <source>
        <strain evidence="6 7">HBC54</strain>
    </source>
</reference>
<comment type="subcellular location">
    <subcellularLocation>
        <location evidence="2">Secreted</location>
    </subcellularLocation>
</comment>
<dbReference type="Proteomes" id="UP001222770">
    <property type="component" value="Unassembled WGS sequence"/>
</dbReference>
<dbReference type="PANTHER" id="PTHR38340">
    <property type="entry name" value="S-LAYER PROTEIN"/>
    <property type="match status" value="1"/>
</dbReference>
<dbReference type="RefSeq" id="WP_277275429.1">
    <property type="nucleotide sequence ID" value="NZ_JAROCY010000003.1"/>
</dbReference>
<keyword evidence="3" id="KW-0964">Secreted</keyword>
<evidence type="ECO:0000256" key="3">
    <source>
        <dbReference type="ARBA" id="ARBA00022525"/>
    </source>
</evidence>
<dbReference type="PROSITE" id="PS00330">
    <property type="entry name" value="HEMOLYSIN_CALCIUM"/>
    <property type="match status" value="5"/>
</dbReference>
<comment type="cofactor">
    <cofactor evidence="1">
        <name>Ca(2+)</name>
        <dbReference type="ChEBI" id="CHEBI:29108"/>
    </cofactor>
</comment>
<dbReference type="SUPFAM" id="SSF51120">
    <property type="entry name" value="beta-Roll"/>
    <property type="match status" value="2"/>
</dbReference>
<dbReference type="InterPro" id="IPR018511">
    <property type="entry name" value="Hemolysin-typ_Ca-bd_CS"/>
</dbReference>
<evidence type="ECO:0000256" key="1">
    <source>
        <dbReference type="ARBA" id="ARBA00001913"/>
    </source>
</evidence>
<dbReference type="InterPro" id="IPR050557">
    <property type="entry name" value="RTX_toxin/Mannuronan_C5-epim"/>
</dbReference>
<dbReference type="Pfam" id="PF00353">
    <property type="entry name" value="HemolysinCabind"/>
    <property type="match status" value="2"/>
</dbReference>
<dbReference type="Pfam" id="PF08548">
    <property type="entry name" value="Peptidase_M10_C"/>
    <property type="match status" value="1"/>
</dbReference>
<evidence type="ECO:0000256" key="4">
    <source>
        <dbReference type="ARBA" id="ARBA00022737"/>
    </source>
</evidence>
<organism evidence="6 7">
    <name type="scientific">Novosphingobium cyanobacteriorum</name>
    <dbReference type="NCBI Taxonomy" id="3024215"/>
    <lineage>
        <taxon>Bacteria</taxon>
        <taxon>Pseudomonadati</taxon>
        <taxon>Pseudomonadota</taxon>
        <taxon>Alphaproteobacteria</taxon>
        <taxon>Sphingomonadales</taxon>
        <taxon>Sphingomonadaceae</taxon>
        <taxon>Novosphingobium</taxon>
    </lineage>
</organism>
<dbReference type="InterPro" id="IPR011049">
    <property type="entry name" value="Serralysin-like_metalloprot_C"/>
</dbReference>
<evidence type="ECO:0000313" key="6">
    <source>
        <dbReference type="EMBL" id="MDF8332263.1"/>
    </source>
</evidence>
<accession>A0ABT6CEB0</accession>
<dbReference type="PANTHER" id="PTHR38340:SF1">
    <property type="entry name" value="S-LAYER PROTEIN"/>
    <property type="match status" value="1"/>
</dbReference>
<evidence type="ECO:0000313" key="7">
    <source>
        <dbReference type="Proteomes" id="UP001222770"/>
    </source>
</evidence>
<proteinExistence type="predicted"/>
<protein>
    <recommendedName>
        <fullName evidence="5">Peptidase M10 serralysin C-terminal domain-containing protein</fullName>
    </recommendedName>
</protein>
<keyword evidence="7" id="KW-1185">Reference proteome</keyword>
<sequence length="397" mass="41876">MAFVSAQSAFDIAQLTDPALYDFSDGRLLRDPVFGLFTFKRAVVVNTPGEGERPMSAFAGSGFSFRVDGTAETGTLTAILRGAGAGDSFARLDWAITGLSVDLPAVQAAVTSGTYLQVVGAMASMFSANDVLRLSNERDVAKGYGGNDVLFGNGGNDWLQGGEGNDRLYGGAGVDFLDGGAGNDRYYVDDPLDHVQENDPQDDDYRDQGGYDQVFSTASYSLGNGSSGMYVEVLKLLGTADIDGTGNYRNNLLVGNEGANTLQGRDGADVIKGMGGADRLRGGLGADKLFGGAGADTFLFDDWDRAYPARDTIYDFSRAEGDRIDVSGVDADATNKGTNDAFNWIGDAVFHGVPGELRVDHTARNTFVQLDSNGDGLADITIRLSGVIALQASDFVL</sequence>
<name>A0ABT6CEB0_9SPHN</name>
<dbReference type="EMBL" id="JAROCY010000003">
    <property type="protein sequence ID" value="MDF8332263.1"/>
    <property type="molecule type" value="Genomic_DNA"/>
</dbReference>
<dbReference type="InterPro" id="IPR013858">
    <property type="entry name" value="Peptidase_M10B_C"/>
</dbReference>
<dbReference type="InterPro" id="IPR001343">
    <property type="entry name" value="Hemolysn_Ca-bd"/>
</dbReference>